<dbReference type="VEuPathDB" id="FungiDB:FGRAMPH1_01G15429"/>
<dbReference type="AlphaFoldDB" id="A0A098DNI8"/>
<organism evidence="1 3">
    <name type="scientific">Gibberella zeae (strain ATCC MYA-4620 / CBS 123657 / FGSC 9075 / NRRL 31084 / PH-1)</name>
    <name type="common">Wheat head blight fungus</name>
    <name type="synonym">Fusarium graminearum</name>
    <dbReference type="NCBI Taxonomy" id="229533"/>
    <lineage>
        <taxon>Eukaryota</taxon>
        <taxon>Fungi</taxon>
        <taxon>Dikarya</taxon>
        <taxon>Ascomycota</taxon>
        <taxon>Pezizomycotina</taxon>
        <taxon>Sordariomycetes</taxon>
        <taxon>Hypocreomycetidae</taxon>
        <taxon>Hypocreales</taxon>
        <taxon>Nectriaceae</taxon>
        <taxon>Fusarium</taxon>
    </lineage>
</organism>
<reference evidence="2" key="4">
    <citation type="submission" date="2017-01" db="UniProtKB">
        <authorList>
            <consortium name="EnsemblFungi"/>
        </authorList>
    </citation>
    <scope>IDENTIFICATION</scope>
    <source>
        <strain evidence="2">PH-1 / ATCC MYA-4620 / FGSC 9075 / NRRL 31084</strain>
    </source>
</reference>
<dbReference type="EnsemblFungi" id="CEF79516">
    <property type="protein sequence ID" value="CEF79516"/>
    <property type="gene ID" value="FGRRES_20212"/>
</dbReference>
<accession>A0A098DNI8</accession>
<protein>
    <submittedName>
        <fullName evidence="1">Chromosome 2, complete genome</fullName>
    </submittedName>
</protein>
<dbReference type="InParanoid" id="A0A098DNI8"/>
<reference evidence="1 3" key="3">
    <citation type="journal article" date="2015" name="BMC Genomics">
        <title>The completed genome sequence of the pathogenic ascomycete fungus Fusarium graminearum.</title>
        <authorList>
            <person name="King R."/>
            <person name="Urban M."/>
            <person name="Hammond-Kosack M.C."/>
            <person name="Hassani-Pak K."/>
            <person name="Hammond-Kosack K.E."/>
        </authorList>
    </citation>
    <scope>NUCLEOTIDE SEQUENCE [LARGE SCALE GENOMIC DNA]</scope>
    <source>
        <strain evidence="3">ATCC MYA-4620 / CBS 123657 / FGSC 9075 / NRRL 31084 / PH-1</strain>
        <strain evidence="1">PH-1</strain>
    </source>
</reference>
<evidence type="ECO:0000313" key="3">
    <source>
        <dbReference type="Proteomes" id="UP000070720"/>
    </source>
</evidence>
<gene>
    <name evidence="1" type="ORF">FGRAMPH1_01T15429</name>
</gene>
<dbReference type="Proteomes" id="UP000070720">
    <property type="component" value="Chromosome 2"/>
</dbReference>
<evidence type="ECO:0000313" key="2">
    <source>
        <dbReference type="EnsemblFungi" id="CEF79516"/>
    </source>
</evidence>
<proteinExistence type="predicted"/>
<keyword evidence="3" id="KW-1185">Reference proteome</keyword>
<evidence type="ECO:0000313" key="1">
    <source>
        <dbReference type="EMBL" id="CEF79516.1"/>
    </source>
</evidence>
<reference evidence="2 3" key="2">
    <citation type="journal article" date="2010" name="Nature">
        <title>Comparative genomics reveals mobile pathogenicity chromosomes in Fusarium.</title>
        <authorList>
            <person name="Ma L.J."/>
            <person name="van der Does H.C."/>
            <person name="Borkovich K.A."/>
            <person name="Coleman J.J."/>
            <person name="Daboussi M.J."/>
            <person name="Di Pietro A."/>
            <person name="Dufresne M."/>
            <person name="Freitag M."/>
            <person name="Grabherr M."/>
            <person name="Henrissat B."/>
            <person name="Houterman P.M."/>
            <person name="Kang S."/>
            <person name="Shim W.B."/>
            <person name="Woloshuk C."/>
            <person name="Xie X."/>
            <person name="Xu J.R."/>
            <person name="Antoniw J."/>
            <person name="Baker S.E."/>
            <person name="Bluhm B.H."/>
            <person name="Breakspear A."/>
            <person name="Brown D.W."/>
            <person name="Butchko R.A."/>
            <person name="Chapman S."/>
            <person name="Coulson R."/>
            <person name="Coutinho P.M."/>
            <person name="Danchin E.G."/>
            <person name="Diener A."/>
            <person name="Gale L.R."/>
            <person name="Gardiner D.M."/>
            <person name="Goff S."/>
            <person name="Hammond-Kosack K.E."/>
            <person name="Hilburn K."/>
            <person name="Hua-Van A."/>
            <person name="Jonkers W."/>
            <person name="Kazan K."/>
            <person name="Kodira C.D."/>
            <person name="Koehrsen M."/>
            <person name="Kumar L."/>
            <person name="Lee Y.H."/>
            <person name="Li L."/>
            <person name="Manners J.M."/>
            <person name="Miranda-Saavedra D."/>
            <person name="Mukherjee M."/>
            <person name="Park G."/>
            <person name="Park J."/>
            <person name="Park S.Y."/>
            <person name="Proctor R.H."/>
            <person name="Regev A."/>
            <person name="Ruiz-Roldan M.C."/>
            <person name="Sain D."/>
            <person name="Sakthikumar S."/>
            <person name="Sykes S."/>
            <person name="Schwartz D.C."/>
            <person name="Turgeon B.G."/>
            <person name="Wapinski I."/>
            <person name="Yoder O."/>
            <person name="Young S."/>
            <person name="Zeng Q."/>
            <person name="Zhou S."/>
            <person name="Galagan J."/>
            <person name="Cuomo C.A."/>
            <person name="Kistler H.C."/>
            <person name="Rep M."/>
        </authorList>
    </citation>
    <scope>GENOME REANNOTATION</scope>
    <source>
        <strain evidence="3">ATCC MYA-4620 / CBS 123657 / FGSC 9075 / NRRL 31084 / PH-1</strain>
        <strain evidence="2">PH-1 / ATCC MYA-4620 / FGSC 9075 / NRRL 31084</strain>
    </source>
</reference>
<accession>A0A0E0S7P1</accession>
<sequence length="93" mass="10339">MKDIVPPSVRGKKADARVFERPQNFKVAGFGSANGFMDSIVLHREMHGFMLISQAQSFLPVMSIIQPTFDDIHIIAAYGRVDLSHAQLRRGGI</sequence>
<dbReference type="EMBL" id="HG970333">
    <property type="protein sequence ID" value="CEF79516.1"/>
    <property type="molecule type" value="Genomic_DNA"/>
</dbReference>
<name>A0A098DNI8_GIBZE</name>
<reference evidence="2 3" key="1">
    <citation type="journal article" date="2007" name="Science">
        <title>The Fusarium graminearum genome reveals a link between localized polymorphism and pathogen specialization.</title>
        <authorList>
            <person name="Cuomo C.A."/>
            <person name="Gueldener U."/>
            <person name="Xu J.-R."/>
            <person name="Trail F."/>
            <person name="Turgeon B.G."/>
            <person name="Di Pietro A."/>
            <person name="Walton J.D."/>
            <person name="Ma L.-J."/>
            <person name="Baker S.E."/>
            <person name="Rep M."/>
            <person name="Adam G."/>
            <person name="Antoniw J."/>
            <person name="Baldwin T."/>
            <person name="Calvo S.E."/>
            <person name="Chang Y.-L."/>
            <person name="DeCaprio D."/>
            <person name="Gale L.R."/>
            <person name="Gnerre S."/>
            <person name="Goswami R.S."/>
            <person name="Hammond-Kosack K."/>
            <person name="Harris L.J."/>
            <person name="Hilburn K."/>
            <person name="Kennell J.C."/>
            <person name="Kroken S."/>
            <person name="Magnuson J.K."/>
            <person name="Mannhaupt G."/>
            <person name="Mauceli E.W."/>
            <person name="Mewes H.-W."/>
            <person name="Mitterbauer R."/>
            <person name="Muehlbauer G."/>
            <person name="Muensterkoetter M."/>
            <person name="Nelson D."/>
            <person name="O'Donnell K."/>
            <person name="Ouellet T."/>
            <person name="Qi W."/>
            <person name="Quesneville H."/>
            <person name="Roncero M.I.G."/>
            <person name="Seong K.-Y."/>
            <person name="Tetko I.V."/>
            <person name="Urban M."/>
            <person name="Waalwijk C."/>
            <person name="Ward T.J."/>
            <person name="Yao J."/>
            <person name="Birren B.W."/>
            <person name="Kistler H.C."/>
        </authorList>
    </citation>
    <scope>NUCLEOTIDE SEQUENCE [LARGE SCALE GENOMIC DNA]</scope>
    <source>
        <strain evidence="3">ATCC MYA-4620 / CBS 123657 / FGSC 9075 / NRRL 31084 / PH-1</strain>
        <strain evidence="2">PH-1 / ATCC MYA-4620 / FGSC 9075 / NRRL 31084</strain>
    </source>
</reference>